<dbReference type="InterPro" id="IPR015943">
    <property type="entry name" value="WD40/YVTN_repeat-like_dom_sf"/>
</dbReference>
<proteinExistence type="predicted"/>
<dbReference type="Gene3D" id="2.130.10.10">
    <property type="entry name" value="YVTN repeat-like/Quinoprotein amine dehydrogenase"/>
    <property type="match status" value="2"/>
</dbReference>
<organism evidence="1 2">
    <name type="scientific">Cristinia sonorae</name>
    <dbReference type="NCBI Taxonomy" id="1940300"/>
    <lineage>
        <taxon>Eukaryota</taxon>
        <taxon>Fungi</taxon>
        <taxon>Dikarya</taxon>
        <taxon>Basidiomycota</taxon>
        <taxon>Agaricomycotina</taxon>
        <taxon>Agaricomycetes</taxon>
        <taxon>Agaricomycetidae</taxon>
        <taxon>Agaricales</taxon>
        <taxon>Pleurotineae</taxon>
        <taxon>Stephanosporaceae</taxon>
        <taxon>Cristinia</taxon>
    </lineage>
</organism>
<gene>
    <name evidence="1" type="ORF">BXZ70DRAFT_895311</name>
</gene>
<dbReference type="Proteomes" id="UP000813824">
    <property type="component" value="Unassembled WGS sequence"/>
</dbReference>
<name>A0A8K0UKD2_9AGAR</name>
<evidence type="ECO:0000313" key="2">
    <source>
        <dbReference type="Proteomes" id="UP000813824"/>
    </source>
</evidence>
<dbReference type="AlphaFoldDB" id="A0A8K0UKD2"/>
<protein>
    <submittedName>
        <fullName evidence="1">WD40-repeat-containing domain protein</fullName>
    </submittedName>
</protein>
<comment type="caution">
    <text evidence="1">The sequence shown here is derived from an EMBL/GenBank/DDBJ whole genome shotgun (WGS) entry which is preliminary data.</text>
</comment>
<accession>A0A8K0UKD2</accession>
<dbReference type="InterPro" id="IPR036322">
    <property type="entry name" value="WD40_repeat_dom_sf"/>
</dbReference>
<dbReference type="SUPFAM" id="SSF50978">
    <property type="entry name" value="WD40 repeat-like"/>
    <property type="match status" value="1"/>
</dbReference>
<dbReference type="EMBL" id="JAEVFJ010000021">
    <property type="protein sequence ID" value="KAH8096976.1"/>
    <property type="molecule type" value="Genomic_DNA"/>
</dbReference>
<evidence type="ECO:0000313" key="1">
    <source>
        <dbReference type="EMBL" id="KAH8096976.1"/>
    </source>
</evidence>
<keyword evidence="2" id="KW-1185">Reference proteome</keyword>
<sequence length="316" mass="34858">MWSIPWLFSRRRYRLFRQFTTTRDAVVMVRFSAFGDFLCACGYNGVACWDVATSRPVSAPLGYAPKPSHVYPACAWLYFEETSRHLLLLGNMKGRISAWDLSKHDTTFEHSRRNSWSTSETQTLFIAVAQTKVAANEVGRVAAAFGDGAVCVWTFPSLASHDIQMVWQISLDGAIIPKSISINPRSQEVYVFSATGGAVTLLTPQSGDVRWTRASGPEVMSSVDVDYINSRFTCWSGDHFELRDLQNITCIRILKTEPPIVHFPKHVAFGEGGSVIVAGSDRGKAIVYSSQSGKVLQNLPNPSGGLVQPIAVSFVQ</sequence>
<reference evidence="1" key="1">
    <citation type="journal article" date="2021" name="New Phytol.">
        <title>Evolutionary innovations through gain and loss of genes in the ectomycorrhizal Boletales.</title>
        <authorList>
            <person name="Wu G."/>
            <person name="Miyauchi S."/>
            <person name="Morin E."/>
            <person name="Kuo A."/>
            <person name="Drula E."/>
            <person name="Varga T."/>
            <person name="Kohler A."/>
            <person name="Feng B."/>
            <person name="Cao Y."/>
            <person name="Lipzen A."/>
            <person name="Daum C."/>
            <person name="Hundley H."/>
            <person name="Pangilinan J."/>
            <person name="Johnson J."/>
            <person name="Barry K."/>
            <person name="LaButti K."/>
            <person name="Ng V."/>
            <person name="Ahrendt S."/>
            <person name="Min B."/>
            <person name="Choi I.G."/>
            <person name="Park H."/>
            <person name="Plett J.M."/>
            <person name="Magnuson J."/>
            <person name="Spatafora J.W."/>
            <person name="Nagy L.G."/>
            <person name="Henrissat B."/>
            <person name="Grigoriev I.V."/>
            <person name="Yang Z.L."/>
            <person name="Xu J."/>
            <person name="Martin F.M."/>
        </authorList>
    </citation>
    <scope>NUCLEOTIDE SEQUENCE</scope>
    <source>
        <strain evidence="1">KKN 215</strain>
    </source>
</reference>
<dbReference type="OrthoDB" id="3238562at2759"/>